<evidence type="ECO:0000256" key="8">
    <source>
        <dbReference type="SAM" id="Phobius"/>
    </source>
</evidence>
<evidence type="ECO:0000313" key="9">
    <source>
        <dbReference type="EMBL" id="AGT36226.1"/>
    </source>
</evidence>
<dbReference type="PATRIC" id="fig|1365176.7.peg.1874"/>
<accession>S5ZNV1</accession>
<feature type="transmembrane region" description="Helical" evidence="8">
    <location>
        <begin position="128"/>
        <end position="152"/>
    </location>
</feature>
<keyword evidence="3" id="KW-0474">Menaquinone biosynthesis</keyword>
<evidence type="ECO:0000256" key="7">
    <source>
        <dbReference type="ARBA" id="ARBA00023136"/>
    </source>
</evidence>
<dbReference type="GO" id="GO:0042371">
    <property type="term" value="P:vitamin K biosynthetic process"/>
    <property type="evidence" value="ECO:0007669"/>
    <property type="project" value="TreeGrafter"/>
</dbReference>
<dbReference type="GO" id="GO:0009234">
    <property type="term" value="P:menaquinone biosynthetic process"/>
    <property type="evidence" value="ECO:0007669"/>
    <property type="project" value="UniProtKB-UniPathway"/>
</dbReference>
<comment type="pathway">
    <text evidence="2">Quinol/quinone metabolism; menaquinone biosynthesis.</text>
</comment>
<keyword evidence="4" id="KW-0808">Transferase</keyword>
<gene>
    <name evidence="9" type="ORF">N186_09455</name>
</gene>
<dbReference type="EMBL" id="CP006646">
    <property type="protein sequence ID" value="AGT36226.1"/>
    <property type="molecule type" value="Genomic_DNA"/>
</dbReference>
<evidence type="ECO:0000313" key="10">
    <source>
        <dbReference type="Proteomes" id="UP000015543"/>
    </source>
</evidence>
<dbReference type="OrthoDB" id="26687at2157"/>
<dbReference type="Proteomes" id="UP000015543">
    <property type="component" value="Chromosome"/>
</dbReference>
<reference evidence="9 10" key="1">
    <citation type="journal article" date="2013" name="Genome Announc.">
        <title>Complete Genomic Sequence of 'Thermofilum adornatus' Strain 1910bT, a Hyperthermophilic Anaerobic Organotrophic Crenarchaeon.</title>
        <authorList>
            <person name="Dominova I.N."/>
            <person name="Kublanov I.V."/>
            <person name="Podosokorskaya O.A."/>
            <person name="Derbikova K.S."/>
            <person name="Patrushev M.V."/>
            <person name="Toshchakov S.V."/>
        </authorList>
    </citation>
    <scope>NUCLEOTIDE SEQUENCE [LARGE SCALE GENOMIC DNA]</scope>
    <source>
        <strain evidence="10">1910b</strain>
    </source>
</reference>
<dbReference type="GeneID" id="16574533"/>
<evidence type="ECO:0000256" key="4">
    <source>
        <dbReference type="ARBA" id="ARBA00022679"/>
    </source>
</evidence>
<feature type="transmembrane region" description="Helical" evidence="8">
    <location>
        <begin position="290"/>
        <end position="309"/>
    </location>
</feature>
<keyword evidence="6 8" id="KW-1133">Transmembrane helix</keyword>
<feature type="transmembrane region" description="Helical" evidence="8">
    <location>
        <begin position="158"/>
        <end position="175"/>
    </location>
</feature>
<protein>
    <recommendedName>
        <fullName evidence="11">1,4-dihydroxy-2-naphthoate octaprenyltransferase</fullName>
    </recommendedName>
</protein>
<dbReference type="InterPro" id="IPR000537">
    <property type="entry name" value="UbiA_prenyltransferase"/>
</dbReference>
<dbReference type="GO" id="GO:0004659">
    <property type="term" value="F:prenyltransferase activity"/>
    <property type="evidence" value="ECO:0007669"/>
    <property type="project" value="InterPro"/>
</dbReference>
<dbReference type="InterPro" id="IPR044878">
    <property type="entry name" value="UbiA_sf"/>
</dbReference>
<name>S5ZNV1_9CREN</name>
<keyword evidence="10" id="KW-1185">Reference proteome</keyword>
<dbReference type="Gene3D" id="1.10.357.140">
    <property type="entry name" value="UbiA prenyltransferase"/>
    <property type="match status" value="1"/>
</dbReference>
<evidence type="ECO:0008006" key="11">
    <source>
        <dbReference type="Google" id="ProtNLM"/>
    </source>
</evidence>
<keyword evidence="7 8" id="KW-0472">Membrane</keyword>
<dbReference type="eggNOG" id="arCOG00480">
    <property type="taxonomic scope" value="Archaea"/>
</dbReference>
<evidence type="ECO:0000256" key="2">
    <source>
        <dbReference type="ARBA" id="ARBA00004863"/>
    </source>
</evidence>
<feature type="transmembrane region" description="Helical" evidence="8">
    <location>
        <begin position="20"/>
        <end position="39"/>
    </location>
</feature>
<dbReference type="PANTHER" id="PTHR13929:SF0">
    <property type="entry name" value="UBIA PRENYLTRANSFERASE DOMAIN-CONTAINING PROTEIN 1"/>
    <property type="match status" value="1"/>
</dbReference>
<dbReference type="PIRSF" id="PIRSF005355">
    <property type="entry name" value="UBIAD1"/>
    <property type="match status" value="1"/>
</dbReference>
<comment type="subcellular location">
    <subcellularLocation>
        <location evidence="1">Cell membrane</location>
        <topology evidence="1">Multi-pass membrane protein</topology>
    </subcellularLocation>
</comment>
<dbReference type="UniPathway" id="UPA00079"/>
<dbReference type="InterPro" id="IPR026046">
    <property type="entry name" value="UBIAD1"/>
</dbReference>
<dbReference type="PANTHER" id="PTHR13929">
    <property type="entry name" value="1,4-DIHYDROXY-2-NAPHTHOATE OCTAPRENYLTRANSFERASE"/>
    <property type="match status" value="1"/>
</dbReference>
<feature type="transmembrane region" description="Helical" evidence="8">
    <location>
        <begin position="230"/>
        <end position="248"/>
    </location>
</feature>
<dbReference type="Pfam" id="PF01040">
    <property type="entry name" value="UbiA"/>
    <property type="match status" value="1"/>
</dbReference>
<evidence type="ECO:0000256" key="1">
    <source>
        <dbReference type="ARBA" id="ARBA00004651"/>
    </source>
</evidence>
<dbReference type="KEGG" id="thb:N186_09455"/>
<organism evidence="9 10">
    <name type="scientific">Thermofilum adornatum</name>
    <dbReference type="NCBI Taxonomy" id="1365176"/>
    <lineage>
        <taxon>Archaea</taxon>
        <taxon>Thermoproteota</taxon>
        <taxon>Thermoprotei</taxon>
        <taxon>Thermofilales</taxon>
        <taxon>Thermofilaceae</taxon>
        <taxon>Thermofilum</taxon>
    </lineage>
</organism>
<keyword evidence="5 8" id="KW-0812">Transmembrane</keyword>
<sequence>MKDNSLEKILAWMNVIRVKFFAAGIPPVILGFSVAYYVEGLLSPDLFLLTLFGIVTAMIGSYTFNEYFDFKSGVDLVVKDEHVTPFNSGSRVLPSGLLNPEKVFDAGLFASLVTVAIGLYLTWLRGPLVLVLTILGMIAALGYTAPPFAFAYRGIGEAMIGLSYGPFITLGSFLVQTGRLDTVALLASLVPGFLITAVIWINEFPDYEADKTVGKRNMIVRLGKKKAVLVYPWFFILAYATVIAGVVLRMFPLYTLFSLVTLPIAIQATRNAVKNIDNPRGLVPSMKNTILVFVLTTFLLSLGFIVARWI</sequence>
<dbReference type="RefSeq" id="WP_020963534.1">
    <property type="nucleotide sequence ID" value="NC_022093.1"/>
</dbReference>
<dbReference type="GO" id="GO:0005886">
    <property type="term" value="C:plasma membrane"/>
    <property type="evidence" value="ECO:0007669"/>
    <property type="project" value="UniProtKB-SubCell"/>
</dbReference>
<feature type="transmembrane region" description="Helical" evidence="8">
    <location>
        <begin position="182"/>
        <end position="201"/>
    </location>
</feature>
<evidence type="ECO:0000256" key="3">
    <source>
        <dbReference type="ARBA" id="ARBA00022428"/>
    </source>
</evidence>
<feature type="transmembrane region" description="Helical" evidence="8">
    <location>
        <begin position="103"/>
        <end position="121"/>
    </location>
</feature>
<feature type="transmembrane region" description="Helical" evidence="8">
    <location>
        <begin position="46"/>
        <end position="64"/>
    </location>
</feature>
<proteinExistence type="predicted"/>
<dbReference type="HOGENOM" id="CLU_043611_0_1_2"/>
<evidence type="ECO:0000256" key="6">
    <source>
        <dbReference type="ARBA" id="ARBA00022989"/>
    </source>
</evidence>
<dbReference type="CDD" id="cd13962">
    <property type="entry name" value="PT_UbiA_UBIAD1"/>
    <property type="match status" value="1"/>
</dbReference>
<evidence type="ECO:0000256" key="5">
    <source>
        <dbReference type="ARBA" id="ARBA00022692"/>
    </source>
</evidence>
<dbReference type="AlphaFoldDB" id="S5ZNV1"/>